<evidence type="ECO:0000313" key="2">
    <source>
        <dbReference type="Proteomes" id="UP000770717"/>
    </source>
</evidence>
<dbReference type="AlphaFoldDB" id="A0A8J6BEK6"/>
<reference evidence="1" key="1">
    <citation type="thesis" date="2020" institute="ProQuest LLC" country="789 East Eisenhower Parkway, Ann Arbor, MI, USA">
        <title>Comparative Genomics and Chromosome Evolution.</title>
        <authorList>
            <person name="Mudd A.B."/>
        </authorList>
    </citation>
    <scope>NUCLEOTIDE SEQUENCE</scope>
    <source>
        <strain evidence="1">HN-11 Male</strain>
        <tissue evidence="1">Kidney and liver</tissue>
    </source>
</reference>
<keyword evidence="2" id="KW-1185">Reference proteome</keyword>
<comment type="caution">
    <text evidence="1">The sequence shown here is derived from an EMBL/GenBank/DDBJ whole genome shotgun (WGS) entry which is preliminary data.</text>
</comment>
<protein>
    <submittedName>
        <fullName evidence="1">Uncharacterized protein</fullName>
    </submittedName>
</protein>
<accession>A0A8J6BEK6</accession>
<dbReference type="EMBL" id="WNTK01030739">
    <property type="protein sequence ID" value="KAG9461028.1"/>
    <property type="molecule type" value="Genomic_DNA"/>
</dbReference>
<name>A0A8J6BEK6_ELECQ</name>
<gene>
    <name evidence="1" type="ORF">GDO78_018391</name>
</gene>
<proteinExistence type="predicted"/>
<organism evidence="1 2">
    <name type="scientific">Eleutherodactylus coqui</name>
    <name type="common">Puerto Rican coqui</name>
    <dbReference type="NCBI Taxonomy" id="57060"/>
    <lineage>
        <taxon>Eukaryota</taxon>
        <taxon>Metazoa</taxon>
        <taxon>Chordata</taxon>
        <taxon>Craniata</taxon>
        <taxon>Vertebrata</taxon>
        <taxon>Euteleostomi</taxon>
        <taxon>Amphibia</taxon>
        <taxon>Batrachia</taxon>
        <taxon>Anura</taxon>
        <taxon>Neobatrachia</taxon>
        <taxon>Hyloidea</taxon>
        <taxon>Eleutherodactylidae</taxon>
        <taxon>Eleutherodactylinae</taxon>
        <taxon>Eleutherodactylus</taxon>
        <taxon>Eleutherodactylus</taxon>
    </lineage>
</organism>
<evidence type="ECO:0000313" key="1">
    <source>
        <dbReference type="EMBL" id="KAG9461028.1"/>
    </source>
</evidence>
<dbReference type="Proteomes" id="UP000770717">
    <property type="component" value="Unassembled WGS sequence"/>
</dbReference>
<sequence length="80" mass="9146">MSHTAVLALASRWQNCIMAERESTLGNPESKIGLQRVNTFLLHDVYLHCWWDLANFAIHFICSRHTFHPLDAAVSSYCSI</sequence>